<dbReference type="Proteomes" id="UP000620104">
    <property type="component" value="Unassembled WGS sequence"/>
</dbReference>
<dbReference type="AlphaFoldDB" id="A0A8H3TVS4"/>
<feature type="compositionally biased region" description="Basic and acidic residues" evidence="1">
    <location>
        <begin position="79"/>
        <end position="114"/>
    </location>
</feature>
<feature type="region of interest" description="Disordered" evidence="1">
    <location>
        <begin position="289"/>
        <end position="377"/>
    </location>
</feature>
<comment type="caution">
    <text evidence="2">The sequence shown here is derived from an EMBL/GenBank/DDBJ whole genome shotgun (WGS) entry which is preliminary data.</text>
</comment>
<feature type="region of interest" description="Disordered" evidence="1">
    <location>
        <begin position="1"/>
        <end position="228"/>
    </location>
</feature>
<evidence type="ECO:0000256" key="1">
    <source>
        <dbReference type="SAM" id="MobiDB-lite"/>
    </source>
</evidence>
<evidence type="ECO:0000313" key="2">
    <source>
        <dbReference type="EMBL" id="GHJ88037.1"/>
    </source>
</evidence>
<gene>
    <name evidence="2" type="ORF">NliqN6_4439</name>
</gene>
<sequence length="439" mass="50686">MPRPPSPPGDRRWTPRYSRERDRPRSYRDYDDRDRDYDDRDREYDRRDRERDEYRPPPLPRGGTYRGRRDYGSPPPMGRGRDRSWERERDYREREREREYDRDRDRERDRDLPRNRTRSPSPRGSRRYSPPPERYVRRPEYPPRYERPRRESTPRREVEEKAEAKKEVETGEYSEEEGMVTPPQGKKRKLEPEVEPPTEPVDTRKPQLVVSEPKKRILESPPHQSKARLAETAHPLVVPAQESSIAAVNVPVIDTPAANSPFAEALAVDAAASIDQSRSPIKISLPSMSLSSKLKPNTPILPAGPAFGVEERDDRRPVSPRHEDRHYRGPIPSETHRPSTWTSSERTERGRDRRYSTSSSRTTQTKPLSSSKPYRSTIQTLGTPIKVPLNLSAIPSQSTLGFKPFTIHSLPITKPRLAFSHALTGAWVCACSRGAIIPS</sequence>
<reference evidence="2" key="1">
    <citation type="submission" date="2020-07" db="EMBL/GenBank/DDBJ databases">
        <title>Draft Genome Sequence of a Deep-Sea Yeast, Naganishia (Cryptococcus) liquefaciens strain N6.</title>
        <authorList>
            <person name="Han Y.W."/>
            <person name="Kajitani R."/>
            <person name="Morimoto H."/>
            <person name="Parhat M."/>
            <person name="Tsubouchi H."/>
            <person name="Bakenova O."/>
            <person name="Ogata M."/>
            <person name="Argunhan B."/>
            <person name="Aoki R."/>
            <person name="Kajiwara S."/>
            <person name="Itoh T."/>
            <person name="Iwasaki H."/>
        </authorList>
    </citation>
    <scope>NUCLEOTIDE SEQUENCE</scope>
    <source>
        <strain evidence="2">N6</strain>
    </source>
</reference>
<feature type="compositionally biased region" description="Basic and acidic residues" evidence="1">
    <location>
        <begin position="9"/>
        <end position="55"/>
    </location>
</feature>
<keyword evidence="3" id="KW-1185">Reference proteome</keyword>
<feature type="compositionally biased region" description="Basic and acidic residues" evidence="1">
    <location>
        <begin position="309"/>
        <end position="327"/>
    </location>
</feature>
<proteinExistence type="predicted"/>
<evidence type="ECO:0000313" key="3">
    <source>
        <dbReference type="Proteomes" id="UP000620104"/>
    </source>
</evidence>
<feature type="compositionally biased region" description="Low complexity" evidence="1">
    <location>
        <begin position="356"/>
        <end position="365"/>
    </location>
</feature>
<protein>
    <submittedName>
        <fullName evidence="2">Uncharacterized protein</fullName>
    </submittedName>
</protein>
<dbReference type="EMBL" id="BLZA01000028">
    <property type="protein sequence ID" value="GHJ88037.1"/>
    <property type="molecule type" value="Genomic_DNA"/>
</dbReference>
<organism evidence="2 3">
    <name type="scientific">Naganishia liquefaciens</name>
    <dbReference type="NCBI Taxonomy" id="104408"/>
    <lineage>
        <taxon>Eukaryota</taxon>
        <taxon>Fungi</taxon>
        <taxon>Dikarya</taxon>
        <taxon>Basidiomycota</taxon>
        <taxon>Agaricomycotina</taxon>
        <taxon>Tremellomycetes</taxon>
        <taxon>Filobasidiales</taxon>
        <taxon>Filobasidiaceae</taxon>
        <taxon>Naganishia</taxon>
    </lineage>
</organism>
<name>A0A8H3TVS4_9TREE</name>
<feature type="compositionally biased region" description="Polar residues" evidence="1">
    <location>
        <begin position="366"/>
        <end position="377"/>
    </location>
</feature>
<feature type="compositionally biased region" description="Basic and acidic residues" evidence="1">
    <location>
        <begin position="345"/>
        <end position="355"/>
    </location>
</feature>
<accession>A0A8H3TVS4</accession>
<feature type="compositionally biased region" description="Basic and acidic residues" evidence="1">
    <location>
        <begin position="134"/>
        <end position="169"/>
    </location>
</feature>